<gene>
    <name evidence="3" type="ORF">HK100_011850</name>
</gene>
<dbReference type="Gene3D" id="3.40.50.1820">
    <property type="entry name" value="alpha/beta hydrolase"/>
    <property type="match status" value="1"/>
</dbReference>
<dbReference type="Pfam" id="PF12697">
    <property type="entry name" value="Abhydrolase_6"/>
    <property type="match status" value="1"/>
</dbReference>
<proteinExistence type="predicted"/>
<dbReference type="InterPro" id="IPR050266">
    <property type="entry name" value="AB_hydrolase_sf"/>
</dbReference>
<evidence type="ECO:0000313" key="3">
    <source>
        <dbReference type="EMBL" id="KAJ3122774.1"/>
    </source>
</evidence>
<dbReference type="PANTHER" id="PTHR43798:SF31">
    <property type="entry name" value="AB HYDROLASE SUPERFAMILY PROTEIN YCLE"/>
    <property type="match status" value="1"/>
</dbReference>
<dbReference type="InterPro" id="IPR000073">
    <property type="entry name" value="AB_hydrolase_1"/>
</dbReference>
<dbReference type="PRINTS" id="PR00111">
    <property type="entry name" value="ABHYDROLASE"/>
</dbReference>
<dbReference type="EMBL" id="JADGJH010000783">
    <property type="protein sequence ID" value="KAJ3122774.1"/>
    <property type="molecule type" value="Genomic_DNA"/>
</dbReference>
<comment type="caution">
    <text evidence="3">The sequence shown here is derived from an EMBL/GenBank/DDBJ whole genome shotgun (WGS) entry which is preliminary data.</text>
</comment>
<keyword evidence="1" id="KW-0378">Hydrolase</keyword>
<keyword evidence="4" id="KW-1185">Reference proteome</keyword>
<sequence>MQTSKQYRLNNSTSLNVVSSGPSESPHSTIIFLHFWGGSARTYSTTIAHLPPSFNSKAIDFRGWGSSTGPQSPEEYSIHQLADDVETLIPKLDIKDFILVGHSMGGKVAQLIAGRKRVKGLKGIVLIAPAPPTSFELPGDMKAQQLTAYSSPESAEFVTKNVLSALELRQELVALLVDDMLKGNEFAKAAWPEYAMGEDVVEEVRKVNVPVLVIGGEKDVVEPIERLKKEVLANIDHAELLVVEGSGHLLPIEAPAQVASYIQDFVVKIDA</sequence>
<dbReference type="AlphaFoldDB" id="A0AAD5T198"/>
<protein>
    <recommendedName>
        <fullName evidence="2">AB hydrolase-1 domain-containing protein</fullName>
    </recommendedName>
</protein>
<evidence type="ECO:0000256" key="1">
    <source>
        <dbReference type="ARBA" id="ARBA00022801"/>
    </source>
</evidence>
<name>A0AAD5T198_9FUNG</name>
<dbReference type="GO" id="GO:0016787">
    <property type="term" value="F:hydrolase activity"/>
    <property type="evidence" value="ECO:0007669"/>
    <property type="project" value="UniProtKB-KW"/>
</dbReference>
<dbReference type="InterPro" id="IPR029058">
    <property type="entry name" value="AB_hydrolase_fold"/>
</dbReference>
<accession>A0AAD5T198</accession>
<evidence type="ECO:0000259" key="2">
    <source>
        <dbReference type="Pfam" id="PF12697"/>
    </source>
</evidence>
<organism evidence="3 4">
    <name type="scientific">Physocladia obscura</name>
    <dbReference type="NCBI Taxonomy" id="109957"/>
    <lineage>
        <taxon>Eukaryota</taxon>
        <taxon>Fungi</taxon>
        <taxon>Fungi incertae sedis</taxon>
        <taxon>Chytridiomycota</taxon>
        <taxon>Chytridiomycota incertae sedis</taxon>
        <taxon>Chytridiomycetes</taxon>
        <taxon>Chytridiales</taxon>
        <taxon>Chytriomycetaceae</taxon>
        <taxon>Physocladia</taxon>
    </lineage>
</organism>
<dbReference type="PANTHER" id="PTHR43798">
    <property type="entry name" value="MONOACYLGLYCEROL LIPASE"/>
    <property type="match status" value="1"/>
</dbReference>
<reference evidence="3" key="1">
    <citation type="submission" date="2020-05" db="EMBL/GenBank/DDBJ databases">
        <title>Phylogenomic resolution of chytrid fungi.</title>
        <authorList>
            <person name="Stajich J.E."/>
            <person name="Amses K."/>
            <person name="Simmons R."/>
            <person name="Seto K."/>
            <person name="Myers J."/>
            <person name="Bonds A."/>
            <person name="Quandt C.A."/>
            <person name="Barry K."/>
            <person name="Liu P."/>
            <person name="Grigoriev I."/>
            <person name="Longcore J.E."/>
            <person name="James T.Y."/>
        </authorList>
    </citation>
    <scope>NUCLEOTIDE SEQUENCE</scope>
    <source>
        <strain evidence="3">JEL0513</strain>
    </source>
</reference>
<evidence type="ECO:0000313" key="4">
    <source>
        <dbReference type="Proteomes" id="UP001211907"/>
    </source>
</evidence>
<dbReference type="Proteomes" id="UP001211907">
    <property type="component" value="Unassembled WGS sequence"/>
</dbReference>
<dbReference type="SUPFAM" id="SSF53474">
    <property type="entry name" value="alpha/beta-Hydrolases"/>
    <property type="match status" value="1"/>
</dbReference>
<dbReference type="GO" id="GO:0016020">
    <property type="term" value="C:membrane"/>
    <property type="evidence" value="ECO:0007669"/>
    <property type="project" value="TreeGrafter"/>
</dbReference>
<feature type="domain" description="AB hydrolase-1" evidence="2">
    <location>
        <begin position="30"/>
        <end position="259"/>
    </location>
</feature>